<dbReference type="InterPro" id="IPR050900">
    <property type="entry name" value="Transposase_IS3/IS150/IS904"/>
</dbReference>
<dbReference type="PROSITE" id="PS50994">
    <property type="entry name" value="INTEGRASE"/>
    <property type="match status" value="1"/>
</dbReference>
<dbReference type="InterPro" id="IPR025948">
    <property type="entry name" value="HTH-like_dom"/>
</dbReference>
<comment type="caution">
    <text evidence="3">The sequence shown here is derived from an EMBL/GenBank/DDBJ whole genome shotgun (WGS) entry which is preliminary data.</text>
</comment>
<dbReference type="Pfam" id="PF13276">
    <property type="entry name" value="HTH_21"/>
    <property type="match status" value="1"/>
</dbReference>
<accession>A0ABS4GNU2</accession>
<dbReference type="SUPFAM" id="SSF53098">
    <property type="entry name" value="Ribonuclease H-like"/>
    <property type="match status" value="1"/>
</dbReference>
<protein>
    <submittedName>
        <fullName evidence="3">Transposase InsO family protein</fullName>
    </submittedName>
</protein>
<gene>
    <name evidence="3" type="ORF">J2Z37_001954</name>
</gene>
<proteinExistence type="predicted"/>
<dbReference type="Proteomes" id="UP001519343">
    <property type="component" value="Unassembled WGS sequence"/>
</dbReference>
<keyword evidence="4" id="KW-1185">Reference proteome</keyword>
<organism evidence="3 4">
    <name type="scientific">Ammoniphilus resinae</name>
    <dbReference type="NCBI Taxonomy" id="861532"/>
    <lineage>
        <taxon>Bacteria</taxon>
        <taxon>Bacillati</taxon>
        <taxon>Bacillota</taxon>
        <taxon>Bacilli</taxon>
        <taxon>Bacillales</taxon>
        <taxon>Paenibacillaceae</taxon>
        <taxon>Aneurinibacillus group</taxon>
        <taxon>Ammoniphilus</taxon>
    </lineage>
</organism>
<dbReference type="PANTHER" id="PTHR46889:SF5">
    <property type="entry name" value="INTEGRASE PROTEIN"/>
    <property type="match status" value="1"/>
</dbReference>
<dbReference type="InterPro" id="IPR036397">
    <property type="entry name" value="RNaseH_sf"/>
</dbReference>
<evidence type="ECO:0000313" key="4">
    <source>
        <dbReference type="Proteomes" id="UP001519343"/>
    </source>
</evidence>
<dbReference type="InterPro" id="IPR012337">
    <property type="entry name" value="RNaseH-like_sf"/>
</dbReference>
<evidence type="ECO:0000313" key="3">
    <source>
        <dbReference type="EMBL" id="MBP1931953.1"/>
    </source>
</evidence>
<reference evidence="3 4" key="1">
    <citation type="submission" date="2021-03" db="EMBL/GenBank/DDBJ databases">
        <title>Genomic Encyclopedia of Type Strains, Phase IV (KMG-IV): sequencing the most valuable type-strain genomes for metagenomic binning, comparative biology and taxonomic classification.</title>
        <authorList>
            <person name="Goeker M."/>
        </authorList>
    </citation>
    <scope>NUCLEOTIDE SEQUENCE [LARGE SCALE GENOMIC DNA]</scope>
    <source>
        <strain evidence="3 4">DSM 24738</strain>
    </source>
</reference>
<dbReference type="EMBL" id="JAGGKT010000004">
    <property type="protein sequence ID" value="MBP1931953.1"/>
    <property type="molecule type" value="Genomic_DNA"/>
</dbReference>
<name>A0ABS4GNU2_9BACL</name>
<dbReference type="PANTHER" id="PTHR46889">
    <property type="entry name" value="TRANSPOSASE INSF FOR INSERTION SEQUENCE IS3B-RELATED"/>
    <property type="match status" value="1"/>
</dbReference>
<feature type="domain" description="Integrase catalytic" evidence="2">
    <location>
        <begin position="72"/>
        <end position="234"/>
    </location>
</feature>
<dbReference type="InterPro" id="IPR001584">
    <property type="entry name" value="Integrase_cat-core"/>
</dbReference>
<dbReference type="Pfam" id="PF13333">
    <property type="entry name" value="rve_2"/>
    <property type="match status" value="1"/>
</dbReference>
<dbReference type="NCBIfam" id="NF033516">
    <property type="entry name" value="transpos_IS3"/>
    <property type="match status" value="1"/>
</dbReference>
<dbReference type="Gene3D" id="3.30.420.10">
    <property type="entry name" value="Ribonuclease H-like superfamily/Ribonuclease H"/>
    <property type="match status" value="1"/>
</dbReference>
<evidence type="ECO:0000256" key="1">
    <source>
        <dbReference type="ARBA" id="ARBA00002286"/>
    </source>
</evidence>
<dbReference type="Pfam" id="PF00665">
    <property type="entry name" value="rve"/>
    <property type="match status" value="1"/>
</dbReference>
<comment type="function">
    <text evidence="1">Involved in the transposition of the insertion sequence.</text>
</comment>
<evidence type="ECO:0000259" key="2">
    <source>
        <dbReference type="PROSITE" id="PS50994"/>
    </source>
</evidence>
<dbReference type="InterPro" id="IPR048020">
    <property type="entry name" value="Transpos_IS3"/>
</dbReference>
<sequence>MKRLHEELKGILGYRRMAMHMRRLFDMPINRKRIYRLMKMAGIESVIRRKRKKYVRSSPQHIAENLLNREFKAENPNEKWVTDVTEMKYGTSQKAYLSAILDLYDGSIISYVLGTSNDNPLVMKTLDQAIEKAHGATPLIHSDRGFQYTSHEFRRKTKKAKLKQSMSRVGKCIDNGPMESFWGTLKCEKYYLDKYETFEELKKAIEDYIHFYNHDRLQLRLNGLSPLEYRAEAA</sequence>